<organism evidence="10 11">
    <name type="scientific">Candidatus Pseudogracilibacillus intestinigallinarum</name>
    <dbReference type="NCBI Taxonomy" id="2838742"/>
    <lineage>
        <taxon>Bacteria</taxon>
        <taxon>Bacillati</taxon>
        <taxon>Bacillota</taxon>
        <taxon>Bacilli</taxon>
        <taxon>Bacillales</taxon>
        <taxon>Bacillaceae</taxon>
        <taxon>Pseudogracilibacillus</taxon>
    </lineage>
</organism>
<name>A0A9D1TKU3_9BACI</name>
<evidence type="ECO:0000256" key="1">
    <source>
        <dbReference type="ARBA" id="ARBA00003134"/>
    </source>
</evidence>
<sequence length="88" mass="9870">MANLKSALKRVEVNNKKRDRNQSVKSDMRTNIKKVEKLIEANDVENAKAAFTATTRIIDKAVQKGVVHKNNGLRQKARLAKKLNKATA</sequence>
<dbReference type="FunFam" id="1.20.58.110:FF:000001">
    <property type="entry name" value="30S ribosomal protein S20"/>
    <property type="match status" value="1"/>
</dbReference>
<keyword evidence="4 8" id="KW-0694">RNA-binding</keyword>
<protein>
    <recommendedName>
        <fullName evidence="7 8">Small ribosomal subunit protein bS20</fullName>
    </recommendedName>
</protein>
<keyword evidence="6 8" id="KW-0687">Ribonucleoprotein</keyword>
<evidence type="ECO:0000256" key="5">
    <source>
        <dbReference type="ARBA" id="ARBA00022980"/>
    </source>
</evidence>
<proteinExistence type="inferred from homology"/>
<feature type="compositionally biased region" description="Basic and acidic residues" evidence="9">
    <location>
        <begin position="9"/>
        <end position="26"/>
    </location>
</feature>
<dbReference type="Gene3D" id="1.20.58.110">
    <property type="entry name" value="Ribosomal protein S20"/>
    <property type="match status" value="1"/>
</dbReference>
<gene>
    <name evidence="8 10" type="primary">rpsT</name>
    <name evidence="10" type="ORF">H9895_08590</name>
</gene>
<evidence type="ECO:0000256" key="8">
    <source>
        <dbReference type="HAMAP-Rule" id="MF_00500"/>
    </source>
</evidence>
<dbReference type="InterPro" id="IPR002583">
    <property type="entry name" value="Ribosomal_bS20"/>
</dbReference>
<dbReference type="InterPro" id="IPR036510">
    <property type="entry name" value="Ribosomal_bS20_sf"/>
</dbReference>
<reference evidence="10" key="1">
    <citation type="journal article" date="2021" name="PeerJ">
        <title>Extensive microbial diversity within the chicken gut microbiome revealed by metagenomics and culture.</title>
        <authorList>
            <person name="Gilroy R."/>
            <person name="Ravi A."/>
            <person name="Getino M."/>
            <person name="Pursley I."/>
            <person name="Horton D.L."/>
            <person name="Alikhan N.F."/>
            <person name="Baker D."/>
            <person name="Gharbi K."/>
            <person name="Hall N."/>
            <person name="Watson M."/>
            <person name="Adriaenssens E.M."/>
            <person name="Foster-Nyarko E."/>
            <person name="Jarju S."/>
            <person name="Secka A."/>
            <person name="Antonio M."/>
            <person name="Oren A."/>
            <person name="Chaudhuri R.R."/>
            <person name="La Ragione R."/>
            <person name="Hildebrand F."/>
            <person name="Pallen M.J."/>
        </authorList>
    </citation>
    <scope>NUCLEOTIDE SEQUENCE</scope>
    <source>
        <strain evidence="10">CHK169-2315</strain>
    </source>
</reference>
<accession>A0A9D1TKU3</accession>
<keyword evidence="5 8" id="KW-0689">Ribosomal protein</keyword>
<dbReference type="PANTHER" id="PTHR33398:SF1">
    <property type="entry name" value="SMALL RIBOSOMAL SUBUNIT PROTEIN BS20C"/>
    <property type="match status" value="1"/>
</dbReference>
<evidence type="ECO:0000313" key="10">
    <source>
        <dbReference type="EMBL" id="HIV75118.1"/>
    </source>
</evidence>
<dbReference type="PANTHER" id="PTHR33398">
    <property type="entry name" value="30S RIBOSOMAL PROTEIN S20"/>
    <property type="match status" value="1"/>
</dbReference>
<dbReference type="GO" id="GO:0015935">
    <property type="term" value="C:small ribosomal subunit"/>
    <property type="evidence" value="ECO:0007669"/>
    <property type="project" value="TreeGrafter"/>
</dbReference>
<comment type="function">
    <text evidence="1 8">Binds directly to 16S ribosomal RNA.</text>
</comment>
<evidence type="ECO:0000256" key="3">
    <source>
        <dbReference type="ARBA" id="ARBA00022730"/>
    </source>
</evidence>
<reference evidence="10" key="2">
    <citation type="submission" date="2021-04" db="EMBL/GenBank/DDBJ databases">
        <authorList>
            <person name="Gilroy R."/>
        </authorList>
    </citation>
    <scope>NUCLEOTIDE SEQUENCE</scope>
    <source>
        <strain evidence="10">CHK169-2315</strain>
    </source>
</reference>
<dbReference type="GO" id="GO:0005829">
    <property type="term" value="C:cytosol"/>
    <property type="evidence" value="ECO:0007669"/>
    <property type="project" value="TreeGrafter"/>
</dbReference>
<comment type="similarity">
    <text evidence="2 8">Belongs to the bacterial ribosomal protein bS20 family.</text>
</comment>
<dbReference type="SUPFAM" id="SSF46992">
    <property type="entry name" value="Ribosomal protein S20"/>
    <property type="match status" value="1"/>
</dbReference>
<dbReference type="GO" id="GO:0003735">
    <property type="term" value="F:structural constituent of ribosome"/>
    <property type="evidence" value="ECO:0007669"/>
    <property type="project" value="InterPro"/>
</dbReference>
<feature type="region of interest" description="Disordered" evidence="9">
    <location>
        <begin position="1"/>
        <end position="26"/>
    </location>
</feature>
<evidence type="ECO:0000256" key="7">
    <source>
        <dbReference type="ARBA" id="ARBA00035136"/>
    </source>
</evidence>
<evidence type="ECO:0000313" key="11">
    <source>
        <dbReference type="Proteomes" id="UP000823937"/>
    </source>
</evidence>
<dbReference type="GO" id="GO:0070181">
    <property type="term" value="F:small ribosomal subunit rRNA binding"/>
    <property type="evidence" value="ECO:0007669"/>
    <property type="project" value="TreeGrafter"/>
</dbReference>
<dbReference type="EMBL" id="DXHX01000123">
    <property type="protein sequence ID" value="HIV75118.1"/>
    <property type="molecule type" value="Genomic_DNA"/>
</dbReference>
<dbReference type="GO" id="GO:0006412">
    <property type="term" value="P:translation"/>
    <property type="evidence" value="ECO:0007669"/>
    <property type="project" value="UniProtKB-UniRule"/>
</dbReference>
<evidence type="ECO:0000256" key="6">
    <source>
        <dbReference type="ARBA" id="ARBA00023274"/>
    </source>
</evidence>
<evidence type="ECO:0000256" key="2">
    <source>
        <dbReference type="ARBA" id="ARBA00007634"/>
    </source>
</evidence>
<evidence type="ECO:0000256" key="9">
    <source>
        <dbReference type="SAM" id="MobiDB-lite"/>
    </source>
</evidence>
<keyword evidence="3 8" id="KW-0699">rRNA-binding</keyword>
<dbReference type="NCBIfam" id="TIGR00029">
    <property type="entry name" value="S20"/>
    <property type="match status" value="1"/>
</dbReference>
<dbReference type="HAMAP" id="MF_00500">
    <property type="entry name" value="Ribosomal_bS20"/>
    <property type="match status" value="1"/>
</dbReference>
<comment type="caution">
    <text evidence="10">The sequence shown here is derived from an EMBL/GenBank/DDBJ whole genome shotgun (WGS) entry which is preliminary data.</text>
</comment>
<dbReference type="Pfam" id="PF01649">
    <property type="entry name" value="Ribosomal_S20p"/>
    <property type="match status" value="1"/>
</dbReference>
<dbReference type="Proteomes" id="UP000823937">
    <property type="component" value="Unassembled WGS sequence"/>
</dbReference>
<dbReference type="AlphaFoldDB" id="A0A9D1TKU3"/>
<evidence type="ECO:0000256" key="4">
    <source>
        <dbReference type="ARBA" id="ARBA00022884"/>
    </source>
</evidence>